<dbReference type="AlphaFoldDB" id="A0A6I4M8L3"/>
<name>A0A6I4M8L3_9ACTN</name>
<dbReference type="RefSeq" id="WP_151590250.1">
    <property type="nucleotide sequence ID" value="NZ_WBMS02000001.1"/>
</dbReference>
<gene>
    <name evidence="2" type="ORF">F8568_001225</name>
</gene>
<organism evidence="2 3">
    <name type="scientific">Actinomadura physcomitrii</name>
    <dbReference type="NCBI Taxonomy" id="2650748"/>
    <lineage>
        <taxon>Bacteria</taxon>
        <taxon>Bacillati</taxon>
        <taxon>Actinomycetota</taxon>
        <taxon>Actinomycetes</taxon>
        <taxon>Streptosporangiales</taxon>
        <taxon>Thermomonosporaceae</taxon>
        <taxon>Actinomadura</taxon>
    </lineage>
</organism>
<dbReference type="Proteomes" id="UP000462055">
    <property type="component" value="Unassembled WGS sequence"/>
</dbReference>
<feature type="region of interest" description="Disordered" evidence="1">
    <location>
        <begin position="1"/>
        <end position="44"/>
    </location>
</feature>
<evidence type="ECO:0000313" key="2">
    <source>
        <dbReference type="EMBL" id="MVZ99028.1"/>
    </source>
</evidence>
<feature type="compositionally biased region" description="Polar residues" evidence="1">
    <location>
        <begin position="1"/>
        <end position="11"/>
    </location>
</feature>
<protein>
    <submittedName>
        <fullName evidence="2">Uncharacterized protein</fullName>
    </submittedName>
</protein>
<reference evidence="2" key="1">
    <citation type="submission" date="2019-12" db="EMBL/GenBank/DDBJ databases">
        <title>Actinomadura physcomitrii sp. nov., a novel actinomycete isolated from moss [Physcomitrium sphaericum (Ludw) Fuernr].</title>
        <authorList>
            <person name="Zhuang X."/>
        </authorList>
    </citation>
    <scope>NUCLEOTIDE SEQUENCE [LARGE SCALE GENOMIC DNA]</scope>
    <source>
        <strain evidence="2">LD22</strain>
    </source>
</reference>
<dbReference type="EMBL" id="WBMS02000001">
    <property type="protein sequence ID" value="MVZ99028.1"/>
    <property type="molecule type" value="Genomic_DNA"/>
</dbReference>
<accession>A0A6I4M8L3</accession>
<comment type="caution">
    <text evidence="2">The sequence shown here is derived from an EMBL/GenBank/DDBJ whole genome shotgun (WGS) entry which is preliminary data.</text>
</comment>
<sequence length="244" mass="26303">MTNDSTPTGSQGDRLADRDLAKHRRPRLIPARRPSIPNGLSSRTSQSRFRALLQHRAVHRPQTTKTNDLLIKLFGAPQGAGLVGPGAEGFERAAFVEAIACPAGVAQVVIEYADLYRLFGGAAARDLEEALESRIYSAEALEDAIEHIESRTDPVPIGSAGAKPDQAPTLAWFATPRQDADVVHHTLQAQRKPNLTALISGPWAYGPTHLIEADGPWKPPRRSIELLSRQQAVAKLTQGPAPGA</sequence>
<evidence type="ECO:0000256" key="1">
    <source>
        <dbReference type="SAM" id="MobiDB-lite"/>
    </source>
</evidence>
<keyword evidence="3" id="KW-1185">Reference proteome</keyword>
<proteinExistence type="predicted"/>
<evidence type="ECO:0000313" key="3">
    <source>
        <dbReference type="Proteomes" id="UP000462055"/>
    </source>
</evidence>